<reference evidence="1 2" key="1">
    <citation type="submission" date="2012-10" db="EMBL/GenBank/DDBJ databases">
        <title>Genome sequence of the symbiont of the pentatomidae stink bug Halyomorpha halys.</title>
        <authorList>
            <person name="Kobayashi H."/>
            <person name="Fujii-Muramatsu R."/>
            <person name="Takeishi K."/>
            <person name="Noda H."/>
        </authorList>
    </citation>
    <scope>NUCLEOTIDE SEQUENCE [LARGE SCALE GENOMIC DNA]</scope>
</reference>
<sequence>MLIYYILIIENNILNYMLIKVKLLDMLRAYFGKFTINISISLCIGSIRLLDRSVIKGLIYDTTLV</sequence>
<protein>
    <submittedName>
        <fullName evidence="1">Uncharacterized protein</fullName>
    </submittedName>
</protein>
<dbReference type="EMBL" id="AP012554">
    <property type="protein sequence ID" value="BAO00484.1"/>
    <property type="molecule type" value="Genomic_DNA"/>
</dbReference>
<evidence type="ECO:0000313" key="2">
    <source>
        <dbReference type="Proteomes" id="UP000016900"/>
    </source>
</evidence>
<dbReference type="Proteomes" id="UP000016900">
    <property type="component" value="Chromosome"/>
</dbReference>
<keyword evidence="2" id="KW-1185">Reference proteome</keyword>
<organism evidence="1 2">
    <name type="scientific">Candidatus Pantoea carbekii</name>
    <dbReference type="NCBI Taxonomy" id="1235990"/>
    <lineage>
        <taxon>Bacteria</taxon>
        <taxon>Pseudomonadati</taxon>
        <taxon>Pseudomonadota</taxon>
        <taxon>Gammaproteobacteria</taxon>
        <taxon>Enterobacterales</taxon>
        <taxon>Erwiniaceae</taxon>
        <taxon>Pantoea</taxon>
    </lineage>
</organism>
<gene>
    <name evidence="1" type="ORF">HHS_05140</name>
</gene>
<evidence type="ECO:0000313" key="1">
    <source>
        <dbReference type="EMBL" id="BAO00484.1"/>
    </source>
</evidence>
<name>U3U818_9GAMM</name>
<proteinExistence type="predicted"/>
<accession>U3U818</accession>
<dbReference type="KEGG" id="hhs:HHS_05140"/>
<dbReference type="AlphaFoldDB" id="U3U818"/>